<dbReference type="PANTHER" id="PTHR36890:SF1">
    <property type="entry name" value="PROTEIN CYCLOPS"/>
    <property type="match status" value="1"/>
</dbReference>
<keyword evidence="1" id="KW-0175">Coiled coil</keyword>
<feature type="region of interest" description="Disordered" evidence="2">
    <location>
        <begin position="343"/>
        <end position="374"/>
    </location>
</feature>
<evidence type="ECO:0000256" key="2">
    <source>
        <dbReference type="SAM" id="MobiDB-lite"/>
    </source>
</evidence>
<comment type="caution">
    <text evidence="3">The sequence shown here is derived from an EMBL/GenBank/DDBJ whole genome shotgun (WGS) entry which is preliminary data.</text>
</comment>
<organism evidence="3 4">
    <name type="scientific">Senna tora</name>
    <dbReference type="NCBI Taxonomy" id="362788"/>
    <lineage>
        <taxon>Eukaryota</taxon>
        <taxon>Viridiplantae</taxon>
        <taxon>Streptophyta</taxon>
        <taxon>Embryophyta</taxon>
        <taxon>Tracheophyta</taxon>
        <taxon>Spermatophyta</taxon>
        <taxon>Magnoliopsida</taxon>
        <taxon>eudicotyledons</taxon>
        <taxon>Gunneridae</taxon>
        <taxon>Pentapetalae</taxon>
        <taxon>rosids</taxon>
        <taxon>fabids</taxon>
        <taxon>Fabales</taxon>
        <taxon>Fabaceae</taxon>
        <taxon>Caesalpinioideae</taxon>
        <taxon>Cassia clade</taxon>
        <taxon>Senna</taxon>
    </lineage>
</organism>
<dbReference type="EMBL" id="JAAIUW010000006">
    <property type="protein sequence ID" value="KAF7829142.1"/>
    <property type="molecule type" value="Genomic_DNA"/>
</dbReference>
<dbReference type="GO" id="GO:0005634">
    <property type="term" value="C:nucleus"/>
    <property type="evidence" value="ECO:0007669"/>
    <property type="project" value="InterPro"/>
</dbReference>
<evidence type="ECO:0000256" key="1">
    <source>
        <dbReference type="SAM" id="Coils"/>
    </source>
</evidence>
<dbReference type="Proteomes" id="UP000634136">
    <property type="component" value="Unassembled WGS sequence"/>
</dbReference>
<protein>
    <submittedName>
        <fullName evidence="3">Protein CYCLOPS-like</fullName>
    </submittedName>
</protein>
<dbReference type="GO" id="GO:0036377">
    <property type="term" value="P:arbuscular mycorrhizal association"/>
    <property type="evidence" value="ECO:0007669"/>
    <property type="project" value="InterPro"/>
</dbReference>
<accession>A0A834TVY1</accession>
<feature type="region of interest" description="Disordered" evidence="2">
    <location>
        <begin position="425"/>
        <end position="456"/>
    </location>
</feature>
<gene>
    <name evidence="3" type="ORF">G2W53_020306</name>
</gene>
<dbReference type="GO" id="GO:0043565">
    <property type="term" value="F:sequence-specific DNA binding"/>
    <property type="evidence" value="ECO:0007669"/>
    <property type="project" value="InterPro"/>
</dbReference>
<sequence length="526" mass="58744">MEGRGFSGLYKNTSEELFLKTVMESPIGMPVPTMEMLGFKAITQSFRTDSEELFKRWLTNGEQGHNSSSIGHNSRLSQRISTELASLSNPQHVGIVSEGRNNENFYTQNNHMVDDASGDFNQPPSRDPADKEFQASNLFIAKAWFLSDQRITRSRSSELRYHYHLARRYVEMQNAQATQGMESIHMLPQNGDADILKQEVSNANGFEYLSLCELPNQKATTTFMSPSNSSSSTFNTPQMVDADKVSSCVSMLKGTLERKRLSSHVEKEAAEDSSNVLFGAQGGFAKTAFMEGQENWIHEKPRKFKAASNGPDKDPGLLQTLEGSINLDMDGLANQTTPIYMGTASREPSQSESSAAAPVVSSGLDACEGPSNSSQNLCESSWKQVGVSKSSENKVKGFREQIMDNLKDDKKKRSLERYGSITSAVSEDKGDATKKRRVERSRKMAEAKERNLTPPVPSDIQAVLKRCDNLEKEVRSLKLNLSFMNRKDSEQTKQIEELQKQNEDLADEKERLLEEIERIVSETGKI</sequence>
<dbReference type="InterPro" id="IPR040036">
    <property type="entry name" value="CYCLOPS"/>
</dbReference>
<dbReference type="AlphaFoldDB" id="A0A834TVY1"/>
<evidence type="ECO:0000313" key="4">
    <source>
        <dbReference type="Proteomes" id="UP000634136"/>
    </source>
</evidence>
<reference evidence="3" key="1">
    <citation type="submission" date="2020-09" db="EMBL/GenBank/DDBJ databases">
        <title>Genome-Enabled Discovery of Anthraquinone Biosynthesis in Senna tora.</title>
        <authorList>
            <person name="Kang S.-H."/>
            <person name="Pandey R.P."/>
            <person name="Lee C.-M."/>
            <person name="Sim J.-S."/>
            <person name="Jeong J.-T."/>
            <person name="Choi B.-S."/>
            <person name="Jung M."/>
            <person name="Ginzburg D."/>
            <person name="Zhao K."/>
            <person name="Won S.Y."/>
            <person name="Oh T.-J."/>
            <person name="Yu Y."/>
            <person name="Kim N.-H."/>
            <person name="Lee O.R."/>
            <person name="Lee T.-H."/>
            <person name="Bashyal P."/>
            <person name="Kim T.-S."/>
            <person name="Lee W.-H."/>
            <person name="Kawkins C."/>
            <person name="Kim C.-K."/>
            <person name="Kim J.S."/>
            <person name="Ahn B.O."/>
            <person name="Rhee S.Y."/>
            <person name="Sohng J.K."/>
        </authorList>
    </citation>
    <scope>NUCLEOTIDE SEQUENCE</scope>
    <source>
        <tissue evidence="3">Leaf</tissue>
    </source>
</reference>
<evidence type="ECO:0000313" key="3">
    <source>
        <dbReference type="EMBL" id="KAF7829142.1"/>
    </source>
</evidence>
<keyword evidence="4" id="KW-1185">Reference proteome</keyword>
<name>A0A834TVY1_9FABA</name>
<feature type="compositionally biased region" description="Low complexity" evidence="2">
    <location>
        <begin position="344"/>
        <end position="362"/>
    </location>
</feature>
<proteinExistence type="predicted"/>
<dbReference type="PANTHER" id="PTHR36890">
    <property type="entry name" value="PROTEIN CYCLOPS"/>
    <property type="match status" value="1"/>
</dbReference>
<dbReference type="OrthoDB" id="1737017at2759"/>
<feature type="coiled-coil region" evidence="1">
    <location>
        <begin position="460"/>
        <end position="522"/>
    </location>
</feature>
<feature type="compositionally biased region" description="Basic and acidic residues" evidence="2">
    <location>
        <begin position="441"/>
        <end position="451"/>
    </location>
</feature>